<feature type="domain" description="Glycosyl transferase family 1" evidence="2">
    <location>
        <begin position="199"/>
        <end position="343"/>
    </location>
</feature>
<dbReference type="EC" id="2.4.1.11" evidence="3"/>
<evidence type="ECO:0000313" key="3">
    <source>
        <dbReference type="EMBL" id="KJE75562.1"/>
    </source>
</evidence>
<dbReference type="Pfam" id="PF00534">
    <property type="entry name" value="Glycos_transf_1"/>
    <property type="match status" value="1"/>
</dbReference>
<dbReference type="EMBL" id="JXUW01000036">
    <property type="protein sequence ID" value="KJE75562.1"/>
    <property type="molecule type" value="Genomic_DNA"/>
</dbReference>
<dbReference type="AlphaFoldDB" id="A0A0D8FTH8"/>
<evidence type="ECO:0000259" key="2">
    <source>
        <dbReference type="Pfam" id="PF00534"/>
    </source>
</evidence>
<dbReference type="GO" id="GO:0004373">
    <property type="term" value="F:alpha-1,4-glucan glucosyltransferase (UDP-glucose donor) activity"/>
    <property type="evidence" value="ECO:0007669"/>
    <property type="project" value="UniProtKB-EC"/>
</dbReference>
<keyword evidence="1 3" id="KW-0808">Transferase</keyword>
<dbReference type="PANTHER" id="PTHR46401:SF2">
    <property type="entry name" value="GLYCOSYLTRANSFERASE WBBK-RELATED"/>
    <property type="match status" value="1"/>
</dbReference>
<name>A0A0D8FTH8_9ACTN</name>
<evidence type="ECO:0000256" key="1">
    <source>
        <dbReference type="ARBA" id="ARBA00022679"/>
    </source>
</evidence>
<dbReference type="SUPFAM" id="SSF53756">
    <property type="entry name" value="UDP-Glycosyltransferase/glycogen phosphorylase"/>
    <property type="match status" value="1"/>
</dbReference>
<accession>A0A0D8FTH8</accession>
<organism evidence="3 4">
    <name type="scientific">Ferrimicrobium acidiphilum DSM 19497</name>
    <dbReference type="NCBI Taxonomy" id="1121877"/>
    <lineage>
        <taxon>Bacteria</taxon>
        <taxon>Bacillati</taxon>
        <taxon>Actinomycetota</taxon>
        <taxon>Acidimicrobiia</taxon>
        <taxon>Acidimicrobiales</taxon>
        <taxon>Acidimicrobiaceae</taxon>
        <taxon>Ferrimicrobium</taxon>
    </lineage>
</organism>
<proteinExistence type="predicted"/>
<dbReference type="InterPro" id="IPR001296">
    <property type="entry name" value="Glyco_trans_1"/>
</dbReference>
<sequence length="373" mass="41413">MRIGIDAKPLSWATEGGISVICSNLIRQLALQSGDHEIVVFSNGELPEIRHVEFRIVTLPGGLARYSGWELPAALRHYGCDALLSLSPEVYRHVIPTVLLVYDIYPMMYEQWLSPGFMFSMNYWRHRLQTRFRLASARRLEGLLALSQCTSDDFRHYAGKLDSPMRVALPGVDAELCHNTWTAGEAKRLVVEQLKIECPFFLYVGAINRQKNVQTIIQAHSFLRARTGLDVALVLVGHPNWPPIDAGDLNGRQGIVQLPWLSKRELGALYASAIALIHLSLYEGFGMTVLEAMSCGTPVIVSNCGSLPEVVGNAGVICEPSDVASVVDAMELLLFNPEEQARQSMLSSQRSANFSWENMAAIAIRLIEDVVHQ</sequence>
<dbReference type="PANTHER" id="PTHR46401">
    <property type="entry name" value="GLYCOSYLTRANSFERASE WBBK-RELATED"/>
    <property type="match status" value="1"/>
</dbReference>
<comment type="caution">
    <text evidence="3">The sequence shown here is derived from an EMBL/GenBank/DDBJ whole genome shotgun (WGS) entry which is preliminary data.</text>
</comment>
<dbReference type="Gene3D" id="3.40.50.2000">
    <property type="entry name" value="Glycogen Phosphorylase B"/>
    <property type="match status" value="1"/>
</dbReference>
<keyword evidence="3" id="KW-0328">Glycosyltransferase</keyword>
<evidence type="ECO:0000313" key="4">
    <source>
        <dbReference type="Proteomes" id="UP000032336"/>
    </source>
</evidence>
<dbReference type="STRING" id="1121877.FEAC_27030"/>
<dbReference type="CDD" id="cd03809">
    <property type="entry name" value="GT4_MtfB-like"/>
    <property type="match status" value="1"/>
</dbReference>
<keyword evidence="4" id="KW-1185">Reference proteome</keyword>
<dbReference type="Proteomes" id="UP000032336">
    <property type="component" value="Unassembled WGS sequence"/>
</dbReference>
<protein>
    <submittedName>
        <fullName evidence="3">Glycogen synthase</fullName>
        <ecNumber evidence="3">2.4.1.11</ecNumber>
    </submittedName>
</protein>
<reference evidence="3 4" key="1">
    <citation type="submission" date="2015-01" db="EMBL/GenBank/DDBJ databases">
        <title>Draft genome of the acidophilic iron oxidizer Ferrimicrobium acidiphilum strain T23.</title>
        <authorList>
            <person name="Poehlein A."/>
            <person name="Eisen S."/>
            <person name="Schloemann M."/>
            <person name="Johnson B.D."/>
            <person name="Daniel R."/>
            <person name="Muehling M."/>
        </authorList>
    </citation>
    <scope>NUCLEOTIDE SEQUENCE [LARGE SCALE GENOMIC DNA]</scope>
    <source>
        <strain evidence="3 4">T23</strain>
    </source>
</reference>
<gene>
    <name evidence="3" type="ORF">FEAC_27030</name>
</gene>